<dbReference type="RefSeq" id="WP_147871258.1">
    <property type="nucleotide sequence ID" value="NZ_CP036264.1"/>
</dbReference>
<name>A0A5B9MQM3_9BACT</name>
<dbReference type="AlphaFoldDB" id="A0A5B9MQM3"/>
<reference evidence="2 3" key="1">
    <citation type="submission" date="2019-02" db="EMBL/GenBank/DDBJ databases">
        <title>Planctomycetal bacteria perform biofilm scaping via a novel small molecule.</title>
        <authorList>
            <person name="Jeske O."/>
            <person name="Boedeker C."/>
            <person name="Wiegand S."/>
            <person name="Breitling P."/>
            <person name="Kallscheuer N."/>
            <person name="Jogler M."/>
            <person name="Rohde M."/>
            <person name="Petersen J."/>
            <person name="Medema M.H."/>
            <person name="Surup F."/>
            <person name="Jogler C."/>
        </authorList>
    </citation>
    <scope>NUCLEOTIDE SEQUENCE [LARGE SCALE GENOMIC DNA]</scope>
    <source>
        <strain evidence="2 3">Mal15</strain>
    </source>
</reference>
<gene>
    <name evidence="2" type="ORF">Mal15_63840</name>
</gene>
<evidence type="ECO:0000256" key="1">
    <source>
        <dbReference type="SAM" id="MobiDB-lite"/>
    </source>
</evidence>
<dbReference type="Proteomes" id="UP000321353">
    <property type="component" value="Chromosome"/>
</dbReference>
<feature type="compositionally biased region" description="Basic residues" evidence="1">
    <location>
        <begin position="1"/>
        <end position="18"/>
    </location>
</feature>
<evidence type="ECO:0000313" key="2">
    <source>
        <dbReference type="EMBL" id="QEG02297.1"/>
    </source>
</evidence>
<feature type="compositionally biased region" description="Polar residues" evidence="1">
    <location>
        <begin position="23"/>
        <end position="32"/>
    </location>
</feature>
<dbReference type="EMBL" id="CP036264">
    <property type="protein sequence ID" value="QEG02297.1"/>
    <property type="molecule type" value="Genomic_DNA"/>
</dbReference>
<dbReference type="KEGG" id="smam:Mal15_63840"/>
<protein>
    <recommendedName>
        <fullName evidence="4">NERD domain-containing protein</fullName>
    </recommendedName>
</protein>
<keyword evidence="3" id="KW-1185">Reference proteome</keyword>
<accession>A0A5B9MQM3</accession>
<feature type="region of interest" description="Disordered" evidence="1">
    <location>
        <begin position="1"/>
        <end position="35"/>
    </location>
</feature>
<proteinExistence type="predicted"/>
<evidence type="ECO:0000313" key="3">
    <source>
        <dbReference type="Proteomes" id="UP000321353"/>
    </source>
</evidence>
<sequence>MKHKKRQHQPKRKRRKSNRSSIDTEATTQDESPSIFEMTESEVDAFIASNAQAIEEIISRYDPFELIAAFRTMEVAVDPDNYSESTHAGQAAAVEYVASLAAKQSYVERPKRFFDPSELGGLRGLSHYSLALTQHKYQLKAARASSDRNLAWISAAMATNSLLVRGHAYPHHLFDILKGLANTVDAVVFEVLGFSLTDAIEIDDAIFQLEIVRSEAHIDGLDGLRSKLTAFAQGQISREQFGEMYSADAPILDHLNDESWEETIEQFVVHNNVYNCGAISTFSAEDIDEHTDIDSDRIKAFLRCFTVEFGEVNSDFAQPSPTTPFLNRPYLGSGDKFTRVNSDAYSYLLPRIDGLMNADKNDASSPKQWKRYHTKRDAYLETKTIELFKRMMPSALAEHSLKYPNSDDPKDGTTELDGLVVHDNNFLLIEAKAATISEPTRRGSDLKLQADAKKTIDKATEQAERAANFILQHDDRVVFTRKDGSELSIELPPVKHIYRIAVTLDHMDAVLVNTGIAIEAGLMPSVENYWSVGLRDLIVFADLIQCPTELLHYISRRNHLFKKYPMIVTDEIDLLGNYISNQRLYFDNVVKQEGAVITLVSHSDEIDNYYYFEQGVRTKETDKPHLSFPVPIEKLLESLEADPKPCYSEASMRILSMSGDAHDEFSKGISACIERCSDRNTHSSVGMGLDNSSYGITYFVFPDCETEKIKHTVGFYLKEKQRRTNAGSWVAVATLLSKPYKVHSVGMISNNTDRNY</sequence>
<organism evidence="2 3">
    <name type="scientific">Stieleria maiorica</name>
    <dbReference type="NCBI Taxonomy" id="2795974"/>
    <lineage>
        <taxon>Bacteria</taxon>
        <taxon>Pseudomonadati</taxon>
        <taxon>Planctomycetota</taxon>
        <taxon>Planctomycetia</taxon>
        <taxon>Pirellulales</taxon>
        <taxon>Pirellulaceae</taxon>
        <taxon>Stieleria</taxon>
    </lineage>
</organism>
<evidence type="ECO:0008006" key="4">
    <source>
        <dbReference type="Google" id="ProtNLM"/>
    </source>
</evidence>